<reference evidence="3" key="2">
    <citation type="submission" date="2013-12" db="EMBL/GenBank/DDBJ databases">
        <authorList>
            <person name="Yu Y."/>
            <person name="Lee S."/>
            <person name="de Baynast K."/>
            <person name="Wissotski M."/>
            <person name="Liu L."/>
            <person name="Talag J."/>
            <person name="Goicoechea J."/>
            <person name="Angelova A."/>
            <person name="Jetty R."/>
            <person name="Kudrna D."/>
            <person name="Golser W."/>
            <person name="Rivera L."/>
            <person name="Zhang J."/>
            <person name="Wing R."/>
        </authorList>
    </citation>
    <scope>NUCLEOTIDE SEQUENCE</scope>
</reference>
<reference evidence="2" key="3">
    <citation type="submission" date="2015-04" db="UniProtKB">
        <authorList>
            <consortium name="EnsemblPlants"/>
        </authorList>
    </citation>
    <scope>IDENTIFICATION</scope>
</reference>
<evidence type="ECO:0000313" key="2">
    <source>
        <dbReference type="EnsemblPlants" id="LPERR06G11720.1"/>
    </source>
</evidence>
<sequence>MGCLSRSAKLATGVNGRDVGLKGHHNRHLKGYKHFGCLDVPLKHHRVILNQNTSPFSNCNKMMALKSTSLKNNGGLLQVDHEGSMDSLEYRHVPPRPVTIATKLLGQLMLHMLARFCNSPVLRKNHHPMETERNPSHGDHTPSQSEPWRRSTEREKEAGSTHVSAWTVDIHDLLGRTIWRWCDEVAGSPPFHHRPPSILVLAAIRAAEQPIVPVLCHRRRRAHPCCVGLCIYSSASALSPEFMASPWSPDVSIEVEEEEPMDEVEEGQGNWFSQKRCFVDDERDLRVMTEEEWREQLHREMAGRKVSREIGEVTITRFSEVA</sequence>
<evidence type="ECO:0000256" key="1">
    <source>
        <dbReference type="SAM" id="MobiDB-lite"/>
    </source>
</evidence>
<proteinExistence type="predicted"/>
<feature type="region of interest" description="Disordered" evidence="1">
    <location>
        <begin position="125"/>
        <end position="162"/>
    </location>
</feature>
<protein>
    <submittedName>
        <fullName evidence="2">Uncharacterized protein</fullName>
    </submittedName>
</protein>
<accession>A0A0D9WQ02</accession>
<feature type="compositionally biased region" description="Basic and acidic residues" evidence="1">
    <location>
        <begin position="147"/>
        <end position="159"/>
    </location>
</feature>
<dbReference type="EnsemblPlants" id="LPERR06G11720.1">
    <property type="protein sequence ID" value="LPERR06G11720.1"/>
    <property type="gene ID" value="LPERR06G11720"/>
</dbReference>
<evidence type="ECO:0000313" key="3">
    <source>
        <dbReference type="Proteomes" id="UP000032180"/>
    </source>
</evidence>
<dbReference type="HOGENOM" id="CLU_864249_0_0_1"/>
<feature type="compositionally biased region" description="Basic and acidic residues" evidence="1">
    <location>
        <begin position="127"/>
        <end position="140"/>
    </location>
</feature>
<reference evidence="2 3" key="1">
    <citation type="submission" date="2012-08" db="EMBL/GenBank/DDBJ databases">
        <title>Oryza genome evolution.</title>
        <authorList>
            <person name="Wing R.A."/>
        </authorList>
    </citation>
    <scope>NUCLEOTIDE SEQUENCE</scope>
</reference>
<dbReference type="Proteomes" id="UP000032180">
    <property type="component" value="Chromosome 6"/>
</dbReference>
<keyword evidence="3" id="KW-1185">Reference proteome</keyword>
<organism evidence="2 3">
    <name type="scientific">Leersia perrieri</name>
    <dbReference type="NCBI Taxonomy" id="77586"/>
    <lineage>
        <taxon>Eukaryota</taxon>
        <taxon>Viridiplantae</taxon>
        <taxon>Streptophyta</taxon>
        <taxon>Embryophyta</taxon>
        <taxon>Tracheophyta</taxon>
        <taxon>Spermatophyta</taxon>
        <taxon>Magnoliopsida</taxon>
        <taxon>Liliopsida</taxon>
        <taxon>Poales</taxon>
        <taxon>Poaceae</taxon>
        <taxon>BOP clade</taxon>
        <taxon>Oryzoideae</taxon>
        <taxon>Oryzeae</taxon>
        <taxon>Oryzinae</taxon>
        <taxon>Leersia</taxon>
    </lineage>
</organism>
<dbReference type="Gramene" id="LPERR06G11720.1">
    <property type="protein sequence ID" value="LPERR06G11720.1"/>
    <property type="gene ID" value="LPERR06G11720"/>
</dbReference>
<name>A0A0D9WQ02_9ORYZ</name>
<dbReference type="AlphaFoldDB" id="A0A0D9WQ02"/>